<proteinExistence type="inferred from homology"/>
<dbReference type="InterPro" id="IPR023796">
    <property type="entry name" value="Serpin_dom"/>
</dbReference>
<evidence type="ECO:0000313" key="4">
    <source>
        <dbReference type="Proteomes" id="UP001231189"/>
    </source>
</evidence>
<accession>A0AAD8TC77</accession>
<evidence type="ECO:0000259" key="2">
    <source>
        <dbReference type="Pfam" id="PF00079"/>
    </source>
</evidence>
<sequence>MEALKTLAVRRLPKLCQWISTEAAADLPARARSATCRSGLQAFALALNKRLADDAATKNTNLICSPVSVYAALSLVAAGGRGRTLSEMLGVLGAPSRDDLAGTLKPAYIDAVVKDYHYPTSHDSRHFGSGVLAYCRY</sequence>
<feature type="domain" description="Serpin" evidence="2">
    <location>
        <begin position="40"/>
        <end position="98"/>
    </location>
</feature>
<dbReference type="InterPro" id="IPR042178">
    <property type="entry name" value="Serpin_sf_1"/>
</dbReference>
<evidence type="ECO:0000256" key="1">
    <source>
        <dbReference type="ARBA" id="ARBA00009500"/>
    </source>
</evidence>
<evidence type="ECO:0000313" key="3">
    <source>
        <dbReference type="EMBL" id="KAK1679109.1"/>
    </source>
</evidence>
<organism evidence="3 4">
    <name type="scientific">Lolium multiflorum</name>
    <name type="common">Italian ryegrass</name>
    <name type="synonym">Lolium perenne subsp. multiflorum</name>
    <dbReference type="NCBI Taxonomy" id="4521"/>
    <lineage>
        <taxon>Eukaryota</taxon>
        <taxon>Viridiplantae</taxon>
        <taxon>Streptophyta</taxon>
        <taxon>Embryophyta</taxon>
        <taxon>Tracheophyta</taxon>
        <taxon>Spermatophyta</taxon>
        <taxon>Magnoliopsida</taxon>
        <taxon>Liliopsida</taxon>
        <taxon>Poales</taxon>
        <taxon>Poaceae</taxon>
        <taxon>BOP clade</taxon>
        <taxon>Pooideae</taxon>
        <taxon>Poodae</taxon>
        <taxon>Poeae</taxon>
        <taxon>Poeae Chloroplast Group 2 (Poeae type)</taxon>
        <taxon>Loliodinae</taxon>
        <taxon>Loliinae</taxon>
        <taxon>Lolium</taxon>
    </lineage>
</organism>
<protein>
    <recommendedName>
        <fullName evidence="2">Serpin domain-containing protein</fullName>
    </recommendedName>
</protein>
<comment type="similarity">
    <text evidence="1">Belongs to the serpin family.</text>
</comment>
<dbReference type="Pfam" id="PF00079">
    <property type="entry name" value="Serpin"/>
    <property type="match status" value="1"/>
</dbReference>
<dbReference type="EMBL" id="JAUUTY010000002">
    <property type="protein sequence ID" value="KAK1679109.1"/>
    <property type="molecule type" value="Genomic_DNA"/>
</dbReference>
<gene>
    <name evidence="3" type="ORF">QYE76_039957</name>
</gene>
<dbReference type="AlphaFoldDB" id="A0AAD8TC77"/>
<name>A0AAD8TC77_LOLMU</name>
<dbReference type="Gene3D" id="3.30.497.10">
    <property type="entry name" value="Antithrombin, subunit I, domain 2"/>
    <property type="match status" value="1"/>
</dbReference>
<dbReference type="Proteomes" id="UP001231189">
    <property type="component" value="Unassembled WGS sequence"/>
</dbReference>
<comment type="caution">
    <text evidence="3">The sequence shown here is derived from an EMBL/GenBank/DDBJ whole genome shotgun (WGS) entry which is preliminary data.</text>
</comment>
<keyword evidence="4" id="KW-1185">Reference proteome</keyword>
<reference evidence="3" key="1">
    <citation type="submission" date="2023-07" db="EMBL/GenBank/DDBJ databases">
        <title>A chromosome-level genome assembly of Lolium multiflorum.</title>
        <authorList>
            <person name="Chen Y."/>
            <person name="Copetti D."/>
            <person name="Kolliker R."/>
            <person name="Studer B."/>
        </authorList>
    </citation>
    <scope>NUCLEOTIDE SEQUENCE</scope>
    <source>
        <strain evidence="3">02402/16</strain>
        <tissue evidence="3">Leaf</tissue>
    </source>
</reference>
<dbReference type="SUPFAM" id="SSF56574">
    <property type="entry name" value="Serpins"/>
    <property type="match status" value="1"/>
</dbReference>
<dbReference type="InterPro" id="IPR036186">
    <property type="entry name" value="Serpin_sf"/>
</dbReference>